<gene>
    <name evidence="1" type="ORF">L3Q82_021370</name>
</gene>
<evidence type="ECO:0000313" key="1">
    <source>
        <dbReference type="EMBL" id="KAI3374833.1"/>
    </source>
</evidence>
<evidence type="ECO:0000313" key="2">
    <source>
        <dbReference type="Proteomes" id="UP000831701"/>
    </source>
</evidence>
<comment type="caution">
    <text evidence="1">The sequence shown here is derived from an EMBL/GenBank/DDBJ whole genome shotgun (WGS) entry which is preliminary data.</text>
</comment>
<proteinExistence type="predicted"/>
<organism evidence="1 2">
    <name type="scientific">Scortum barcoo</name>
    <name type="common">barcoo grunter</name>
    <dbReference type="NCBI Taxonomy" id="214431"/>
    <lineage>
        <taxon>Eukaryota</taxon>
        <taxon>Metazoa</taxon>
        <taxon>Chordata</taxon>
        <taxon>Craniata</taxon>
        <taxon>Vertebrata</taxon>
        <taxon>Euteleostomi</taxon>
        <taxon>Actinopterygii</taxon>
        <taxon>Neopterygii</taxon>
        <taxon>Teleostei</taxon>
        <taxon>Neoteleostei</taxon>
        <taxon>Acanthomorphata</taxon>
        <taxon>Eupercaria</taxon>
        <taxon>Centrarchiformes</taxon>
        <taxon>Terapontoidei</taxon>
        <taxon>Terapontidae</taxon>
        <taxon>Scortum</taxon>
    </lineage>
</organism>
<reference evidence="1" key="1">
    <citation type="submission" date="2022-04" db="EMBL/GenBank/DDBJ databases">
        <title>Jade perch genome.</title>
        <authorList>
            <person name="Chao B."/>
        </authorList>
    </citation>
    <scope>NUCLEOTIDE SEQUENCE</scope>
    <source>
        <strain evidence="1">CB-2022</strain>
    </source>
</reference>
<sequence>MAQAGVVLDKDQFNCSVCLDVLRDPVTIPCGHSYCSACIQSYWDQDEYLGVFACPQCRQSFDPRPPLARNTMLADVVEKFRNTGLREAPRPGGVAAGADDVECDVCASGRKNRAVKSCLVCLASYCDLHVQPHYESAAFKKHRLVSASGKLQDTICGQHGKLLELYCRSDRRCICYLCLTDEHKGHDTVLVEEEMQQKQRQLGDMKQSSQLRIQQREKEAQELRQAIFSLTRASRAAVEESDAIFTELIRLIELKRFEVRELIRAQEKMAVGQAEQLLERIQKEIAELKKNEVELDKLSHTEDHIHFLQSCQTLHAPPELSTLPSVNADPNHTFGPVMAAVSDFKGLLQEVCQAGFVSIYERVRDVVIVEAPNSAAQQNTTQPSDSGAAVQVEATIGVPPLGLDQSPMSPLNPFLTPGPAVPTFAFSPFAATISVEQDQFCCSVCLEVLRDPVTIPCGHSYCLDCIEDYWNRPKQKGQYSCPQCRQVFNPRPLLSRNTVLGELLEKFQESGFQAQTLAKSEEVKCSVCTVRRSKAVKSCLVCTESYCAAHLRLHEERFHGKAHKLIPALDQLRERLCPQHGKLLRLYCRSDQQHICSQCVKERHKSHDAVPVMDERAAQQKKLQEASLKSVQKLKDTEKELRYVVKYIKHSTQAAVEESERIFSKLIRSIEKQSCEATELIRVQERAAVSQAEELLEKIQREMVELRRADGELERLSHADDHVHFLQKCKSLHFPMKTVEMPNTDALQYLMYKTTRGALADLKHSLDETLEREFNRISDKGVSLLQLIYPEDDFLLSCTVNTHLCSSSFPVFLLKEASNQRTSEKTIKAKDNDIINSEPKTRADFLQYYADISLDPNTANPFLSFPDNLRGVTTRSEPQPYPDHPARFTSWAQVLCRAGMAGRCYWEVEWAGDGGVSIGVCYKSMSRSGGGSDSKLGHNSKSWSLDCSYSVCSFQHNKESVVIAAPCCSRIGVYLDFRGGTLSFYNVSDSLVLLHKVKTTFTQPVYPGFWVGLGSTLKLCTL</sequence>
<keyword evidence="2" id="KW-1185">Reference proteome</keyword>
<accession>A0ACB8X528</accession>
<name>A0ACB8X528_9TELE</name>
<dbReference type="EMBL" id="CM041533">
    <property type="protein sequence ID" value="KAI3374833.1"/>
    <property type="molecule type" value="Genomic_DNA"/>
</dbReference>
<protein>
    <submittedName>
        <fullName evidence="1">Uncharacterized protein</fullName>
    </submittedName>
</protein>
<dbReference type="Proteomes" id="UP000831701">
    <property type="component" value="Chromosome 3"/>
</dbReference>